<dbReference type="Proteomes" id="UP000054270">
    <property type="component" value="Unassembled WGS sequence"/>
</dbReference>
<dbReference type="AlphaFoldDB" id="A0A0D2PKC4"/>
<dbReference type="OMA" id="ACARIDH"/>
<protein>
    <recommendedName>
        <fullName evidence="3">DUF4440 domain-containing protein</fullName>
    </recommendedName>
</protein>
<accession>A0A0D2PKC4</accession>
<organism evidence="1 2">
    <name type="scientific">Hypholoma sublateritium (strain FD-334 SS-4)</name>
    <dbReference type="NCBI Taxonomy" id="945553"/>
    <lineage>
        <taxon>Eukaryota</taxon>
        <taxon>Fungi</taxon>
        <taxon>Dikarya</taxon>
        <taxon>Basidiomycota</taxon>
        <taxon>Agaricomycotina</taxon>
        <taxon>Agaricomycetes</taxon>
        <taxon>Agaricomycetidae</taxon>
        <taxon>Agaricales</taxon>
        <taxon>Agaricineae</taxon>
        <taxon>Strophariaceae</taxon>
        <taxon>Hypholoma</taxon>
    </lineage>
</organism>
<sequence length="146" mass="16681">MSAPQESKVTQEEVEGARAWVHEMYRLADTKNAVMVPTFMHEETVLNFASTSSLKGRAALERLYTWEYGACARIDHSIQEIRVSRSRIYVNLSALYRFKNGSSQKMDYRAVWYKTPLDQRAWRVDISGDFSKVFAELTAVAGPPPL</sequence>
<evidence type="ECO:0000313" key="1">
    <source>
        <dbReference type="EMBL" id="KJA28846.1"/>
    </source>
</evidence>
<reference evidence="2" key="1">
    <citation type="submission" date="2014-04" db="EMBL/GenBank/DDBJ databases">
        <title>Evolutionary Origins and Diversification of the Mycorrhizal Mutualists.</title>
        <authorList>
            <consortium name="DOE Joint Genome Institute"/>
            <consortium name="Mycorrhizal Genomics Consortium"/>
            <person name="Kohler A."/>
            <person name="Kuo A."/>
            <person name="Nagy L.G."/>
            <person name="Floudas D."/>
            <person name="Copeland A."/>
            <person name="Barry K.W."/>
            <person name="Cichocki N."/>
            <person name="Veneault-Fourrey C."/>
            <person name="LaButti K."/>
            <person name="Lindquist E.A."/>
            <person name="Lipzen A."/>
            <person name="Lundell T."/>
            <person name="Morin E."/>
            <person name="Murat C."/>
            <person name="Riley R."/>
            <person name="Ohm R."/>
            <person name="Sun H."/>
            <person name="Tunlid A."/>
            <person name="Henrissat B."/>
            <person name="Grigoriev I.V."/>
            <person name="Hibbett D.S."/>
            <person name="Martin F."/>
        </authorList>
    </citation>
    <scope>NUCLEOTIDE SEQUENCE [LARGE SCALE GENOMIC DNA]</scope>
    <source>
        <strain evidence="2">FD-334 SS-4</strain>
    </source>
</reference>
<evidence type="ECO:0008006" key="3">
    <source>
        <dbReference type="Google" id="ProtNLM"/>
    </source>
</evidence>
<dbReference type="InterPro" id="IPR032710">
    <property type="entry name" value="NTF2-like_dom_sf"/>
</dbReference>
<keyword evidence="2" id="KW-1185">Reference proteome</keyword>
<gene>
    <name evidence="1" type="ORF">HYPSUDRAFT_211491</name>
</gene>
<dbReference type="SUPFAM" id="SSF54427">
    <property type="entry name" value="NTF2-like"/>
    <property type="match status" value="1"/>
</dbReference>
<proteinExistence type="predicted"/>
<name>A0A0D2PKC4_HYPSF</name>
<dbReference type="OrthoDB" id="2913089at2759"/>
<evidence type="ECO:0000313" key="2">
    <source>
        <dbReference type="Proteomes" id="UP000054270"/>
    </source>
</evidence>
<dbReference type="EMBL" id="KN817520">
    <property type="protein sequence ID" value="KJA28846.1"/>
    <property type="molecule type" value="Genomic_DNA"/>
</dbReference>